<keyword evidence="5" id="KW-0150">Chloroplast</keyword>
<protein>
    <recommendedName>
        <fullName evidence="20">AIG1-type G domain-containing protein</fullName>
    </recommendedName>
</protein>
<evidence type="ECO:0000256" key="11">
    <source>
        <dbReference type="ARBA" id="ARBA00022805"/>
    </source>
</evidence>
<evidence type="ECO:0000256" key="12">
    <source>
        <dbReference type="ARBA" id="ARBA00022842"/>
    </source>
</evidence>
<dbReference type="InterPro" id="IPR045058">
    <property type="entry name" value="GIMA/IAN/Toc"/>
</dbReference>
<evidence type="ECO:0000256" key="3">
    <source>
        <dbReference type="ARBA" id="ARBA00008535"/>
    </source>
</evidence>
<keyword evidence="14" id="KW-1133">Transmembrane helix</keyword>
<evidence type="ECO:0000256" key="8">
    <source>
        <dbReference type="ARBA" id="ARBA00022723"/>
    </source>
</evidence>
<keyword evidence="8" id="KW-0479">Metal-binding</keyword>
<evidence type="ECO:0000256" key="17">
    <source>
        <dbReference type="ARBA" id="ARBA00024013"/>
    </source>
</evidence>
<dbReference type="InParanoid" id="A0A1X7TXA7"/>
<evidence type="ECO:0000256" key="4">
    <source>
        <dbReference type="ARBA" id="ARBA00022448"/>
    </source>
</evidence>
<feature type="coiled-coil region" evidence="18">
    <location>
        <begin position="527"/>
        <end position="558"/>
    </location>
</feature>
<evidence type="ECO:0000256" key="1">
    <source>
        <dbReference type="ARBA" id="ARBA00001946"/>
    </source>
</evidence>
<keyword evidence="7" id="KW-0812">Transmembrane</keyword>
<evidence type="ECO:0000256" key="16">
    <source>
        <dbReference type="ARBA" id="ARBA00023136"/>
    </source>
</evidence>
<sequence>MATGHGRRLYKVAGKIGTHIGSLLKRAWDKDSDGSRGLRLLVTGKTGERKSTLVNGLLGATVAKEGASAGRCTATVQDYRADLEGVPVTVFDSPAGSQDTTGNENDYIADMKKKCQALSLVHCTKMTNNHLKDEDRHAFGHKFWKYVLLVLPFANKEDLKKSNERDEDEGPKPDDDEESGKAPMPEKIRRYGAQIASLIKSAWDKDLEGSQGLRLLVTGKTGEGKSALINGLLGAKVAVEGADSERCTAKVQEYKAELEGVPVTVFDSPGLQDGTEMENEYLEDMKKKCKTLNLVLYCTRMTNNRLKEEDKHAILKLTAAFGQNFWKHTVLVLTFANREDVERSDERDEDEGPEPDYADEESWKELGKKRFKGRLKKWEESFHKFLIDVVGVHEDIVERILVVPAGDHRVTRKNKEPYRLPDRDDWFKELWLASILRVKGMKLFLQINKSRIVAEDEVETGTEVTADEESELPEELKQLLLKANKNIQEPPDVQDSTLQLTDAPAVDETYTAKLQENIKKMDKEAWVKGQEAQLKEKEEEIRKQREEVERQLANKKVILTNSDIEKIILESLKRAFGETFAAEALVAKVAWKSVTKLFKWFKSLF</sequence>
<proteinExistence type="inferred from homology"/>
<comment type="subcellular location">
    <subcellularLocation>
        <location evidence="2">Membrane</location>
        <topology evidence="2">Single-pass membrane protein</topology>
    </subcellularLocation>
    <subcellularLocation>
        <location evidence="17">Plastid</location>
        <location evidence="17">Chloroplast outer membrane</location>
    </subcellularLocation>
</comment>
<evidence type="ECO:0000256" key="18">
    <source>
        <dbReference type="SAM" id="Coils"/>
    </source>
</evidence>
<dbReference type="GO" id="GO:0016020">
    <property type="term" value="C:membrane"/>
    <property type="evidence" value="ECO:0007669"/>
    <property type="project" value="UniProtKB-SubCell"/>
</dbReference>
<dbReference type="Gene3D" id="3.40.50.300">
    <property type="entry name" value="P-loop containing nucleotide triphosphate hydrolases"/>
    <property type="match status" value="2"/>
</dbReference>
<dbReference type="PROSITE" id="PS51720">
    <property type="entry name" value="G_AIG1"/>
    <property type="match status" value="1"/>
</dbReference>
<feature type="domain" description="AIG1-type G" evidence="20">
    <location>
        <begin position="210"/>
        <end position="431"/>
    </location>
</feature>
<evidence type="ECO:0000256" key="14">
    <source>
        <dbReference type="ARBA" id="ARBA00022989"/>
    </source>
</evidence>
<evidence type="ECO:0000256" key="9">
    <source>
        <dbReference type="ARBA" id="ARBA00022741"/>
    </source>
</evidence>
<comment type="cofactor">
    <cofactor evidence="1">
        <name>Mg(2+)</name>
        <dbReference type="ChEBI" id="CHEBI:18420"/>
    </cofactor>
</comment>
<evidence type="ECO:0000256" key="2">
    <source>
        <dbReference type="ARBA" id="ARBA00004167"/>
    </source>
</evidence>
<reference evidence="21" key="1">
    <citation type="submission" date="2017-05" db="UniProtKB">
        <authorList>
            <consortium name="EnsemblMetazoa"/>
        </authorList>
    </citation>
    <scope>IDENTIFICATION</scope>
</reference>
<keyword evidence="18" id="KW-0175">Coiled coil</keyword>
<dbReference type="GO" id="GO:0046872">
    <property type="term" value="F:metal ion binding"/>
    <property type="evidence" value="ECO:0007669"/>
    <property type="project" value="UniProtKB-KW"/>
</dbReference>
<evidence type="ECO:0000256" key="10">
    <source>
        <dbReference type="ARBA" id="ARBA00022801"/>
    </source>
</evidence>
<dbReference type="PANTHER" id="PTHR10903">
    <property type="entry name" value="GTPASE, IMAP FAMILY MEMBER-RELATED"/>
    <property type="match status" value="1"/>
</dbReference>
<organism evidence="21">
    <name type="scientific">Amphimedon queenslandica</name>
    <name type="common">Sponge</name>
    <dbReference type="NCBI Taxonomy" id="400682"/>
    <lineage>
        <taxon>Eukaryota</taxon>
        <taxon>Metazoa</taxon>
        <taxon>Porifera</taxon>
        <taxon>Demospongiae</taxon>
        <taxon>Heteroscleromorpha</taxon>
        <taxon>Haplosclerida</taxon>
        <taxon>Niphatidae</taxon>
        <taxon>Amphimedon</taxon>
    </lineage>
</organism>
<evidence type="ECO:0000256" key="5">
    <source>
        <dbReference type="ARBA" id="ARBA00022528"/>
    </source>
</evidence>
<evidence type="ECO:0000256" key="6">
    <source>
        <dbReference type="ARBA" id="ARBA00022640"/>
    </source>
</evidence>
<evidence type="ECO:0000313" key="21">
    <source>
        <dbReference type="EnsemblMetazoa" id="Aqu2.1.20096_001"/>
    </source>
</evidence>
<comment type="similarity">
    <text evidence="3">Belongs to the TRAFAC class TrmE-Era-EngA-EngB-Septin-like GTPase superfamily. AIG1/Toc34/Toc159-like paraseptin GTPase family. IAN subfamily.</text>
</comment>
<keyword evidence="11" id="KW-1002">Plastid outer membrane</keyword>
<name>A0A1X7TXA7_AMPQE</name>
<dbReference type="GO" id="GO:0015031">
    <property type="term" value="P:protein transport"/>
    <property type="evidence" value="ECO:0007669"/>
    <property type="project" value="UniProtKB-KW"/>
</dbReference>
<keyword evidence="4" id="KW-0813">Transport</keyword>
<feature type="compositionally biased region" description="Acidic residues" evidence="19">
    <location>
        <begin position="165"/>
        <end position="178"/>
    </location>
</feature>
<feature type="region of interest" description="Disordered" evidence="19">
    <location>
        <begin position="160"/>
        <end position="187"/>
    </location>
</feature>
<evidence type="ECO:0000256" key="13">
    <source>
        <dbReference type="ARBA" id="ARBA00022927"/>
    </source>
</evidence>
<dbReference type="Pfam" id="PF04548">
    <property type="entry name" value="AIG1"/>
    <property type="match status" value="1"/>
</dbReference>
<keyword evidence="12" id="KW-0460">Magnesium</keyword>
<keyword evidence="13" id="KW-0653">Protein transport</keyword>
<dbReference type="OrthoDB" id="8954335at2759"/>
<keyword evidence="9" id="KW-0547">Nucleotide-binding</keyword>
<dbReference type="AlphaFoldDB" id="A0A1X7TXA7"/>
<keyword evidence="10" id="KW-0378">Hydrolase</keyword>
<dbReference type="eggNOG" id="ENOG502RV35">
    <property type="taxonomic scope" value="Eukaryota"/>
</dbReference>
<dbReference type="InterPro" id="IPR027417">
    <property type="entry name" value="P-loop_NTPase"/>
</dbReference>
<dbReference type="InterPro" id="IPR006703">
    <property type="entry name" value="G_AIG1"/>
</dbReference>
<accession>A0A1X7TXA7</accession>
<dbReference type="GO" id="GO:0016787">
    <property type="term" value="F:hydrolase activity"/>
    <property type="evidence" value="ECO:0007669"/>
    <property type="project" value="UniProtKB-KW"/>
</dbReference>
<keyword evidence="6" id="KW-0934">Plastid</keyword>
<evidence type="ECO:0000256" key="15">
    <source>
        <dbReference type="ARBA" id="ARBA00023134"/>
    </source>
</evidence>
<dbReference type="SUPFAM" id="SSF52540">
    <property type="entry name" value="P-loop containing nucleoside triphosphate hydrolases"/>
    <property type="match status" value="2"/>
</dbReference>
<keyword evidence="15" id="KW-0342">GTP-binding</keyword>
<dbReference type="EnsemblMetazoa" id="Aqu2.1.20096_001">
    <property type="protein sequence ID" value="Aqu2.1.20096_001"/>
    <property type="gene ID" value="Aqu2.1.20096"/>
</dbReference>
<evidence type="ECO:0000259" key="20">
    <source>
        <dbReference type="PROSITE" id="PS51720"/>
    </source>
</evidence>
<evidence type="ECO:0000256" key="19">
    <source>
        <dbReference type="SAM" id="MobiDB-lite"/>
    </source>
</evidence>
<evidence type="ECO:0000256" key="7">
    <source>
        <dbReference type="ARBA" id="ARBA00022692"/>
    </source>
</evidence>
<dbReference type="PANTHER" id="PTHR10903:SF135">
    <property type="entry name" value="TRANSLOCASE OF CHLOROPLAST 120, CHLOROPLASTIC-RELATED"/>
    <property type="match status" value="1"/>
</dbReference>
<keyword evidence="16" id="KW-0472">Membrane</keyword>
<dbReference type="GO" id="GO:0005525">
    <property type="term" value="F:GTP binding"/>
    <property type="evidence" value="ECO:0007669"/>
    <property type="project" value="UniProtKB-KW"/>
</dbReference>